<name>A0A0F9HPK5_9ZZZZ</name>
<dbReference type="PANTHER" id="PTHR12277:SF81">
    <property type="entry name" value="PROTEIN ABHD13"/>
    <property type="match status" value="1"/>
</dbReference>
<feature type="transmembrane region" description="Helical" evidence="1">
    <location>
        <begin position="187"/>
        <end position="211"/>
    </location>
</feature>
<gene>
    <name evidence="2" type="ORF">LCGC14_1756620</name>
</gene>
<keyword evidence="1" id="KW-1133">Transmembrane helix</keyword>
<sequence length="279" mass="32107">VFVPGKDPYGRELKKDGPLIIHFLGQGAKYEDLGHYKEVLSSIKNHNVLVFNERGVVKSSSVATRKGLFLDAEAILQFAKKRLNVPKEKMILHGHSFGGVKATYLASKHRDLKLLNDRSFASSEKAVYYMTVEELFYSAFSYCLMMPYILMLKFAPQKIVNIVQGFVEKHEICDDKKLQKPIIVIKLIRAISSVIAFIFAKFTVLFGWGLYPEKDWQKVKAKKFILFLPNDEKIPYEASFFKAVKKTEKQFIRILDPNCLHWTAISQDIFNEALNFLKD</sequence>
<reference evidence="2" key="1">
    <citation type="journal article" date="2015" name="Nature">
        <title>Complex archaea that bridge the gap between prokaryotes and eukaryotes.</title>
        <authorList>
            <person name="Spang A."/>
            <person name="Saw J.H."/>
            <person name="Jorgensen S.L."/>
            <person name="Zaremba-Niedzwiedzka K."/>
            <person name="Martijn J."/>
            <person name="Lind A.E."/>
            <person name="van Eijk R."/>
            <person name="Schleper C."/>
            <person name="Guy L."/>
            <person name="Ettema T.J."/>
        </authorList>
    </citation>
    <scope>NUCLEOTIDE SEQUENCE</scope>
</reference>
<keyword evidence="1" id="KW-0472">Membrane</keyword>
<proteinExistence type="predicted"/>
<dbReference type="EMBL" id="LAZR01016277">
    <property type="protein sequence ID" value="KKM05192.1"/>
    <property type="molecule type" value="Genomic_DNA"/>
</dbReference>
<dbReference type="PANTHER" id="PTHR12277">
    <property type="entry name" value="ALPHA/BETA HYDROLASE DOMAIN-CONTAINING PROTEIN"/>
    <property type="match status" value="1"/>
</dbReference>
<dbReference type="SUPFAM" id="SSF53474">
    <property type="entry name" value="alpha/beta-Hydrolases"/>
    <property type="match status" value="1"/>
</dbReference>
<evidence type="ECO:0000313" key="2">
    <source>
        <dbReference type="EMBL" id="KKM05192.1"/>
    </source>
</evidence>
<organism evidence="2">
    <name type="scientific">marine sediment metagenome</name>
    <dbReference type="NCBI Taxonomy" id="412755"/>
    <lineage>
        <taxon>unclassified sequences</taxon>
        <taxon>metagenomes</taxon>
        <taxon>ecological metagenomes</taxon>
    </lineage>
</organism>
<comment type="caution">
    <text evidence="2">The sequence shown here is derived from an EMBL/GenBank/DDBJ whole genome shotgun (WGS) entry which is preliminary data.</text>
</comment>
<evidence type="ECO:0008006" key="3">
    <source>
        <dbReference type="Google" id="ProtNLM"/>
    </source>
</evidence>
<evidence type="ECO:0000256" key="1">
    <source>
        <dbReference type="SAM" id="Phobius"/>
    </source>
</evidence>
<feature type="non-terminal residue" evidence="2">
    <location>
        <position position="1"/>
    </location>
</feature>
<dbReference type="InterPro" id="IPR029058">
    <property type="entry name" value="AB_hydrolase_fold"/>
</dbReference>
<keyword evidence="1" id="KW-0812">Transmembrane</keyword>
<dbReference type="Gene3D" id="3.40.50.1820">
    <property type="entry name" value="alpha/beta hydrolase"/>
    <property type="match status" value="1"/>
</dbReference>
<dbReference type="AlphaFoldDB" id="A0A0F9HPK5"/>
<accession>A0A0F9HPK5</accession>
<protein>
    <recommendedName>
        <fullName evidence="3">Serine aminopeptidase S33 domain-containing protein</fullName>
    </recommendedName>
</protein>